<feature type="transmembrane region" description="Helical" evidence="11">
    <location>
        <begin position="485"/>
        <end position="508"/>
    </location>
</feature>
<evidence type="ECO:0000313" key="14">
    <source>
        <dbReference type="EMBL" id="SPO22033.1"/>
    </source>
</evidence>
<feature type="compositionally biased region" description="Polar residues" evidence="12">
    <location>
        <begin position="258"/>
        <end position="277"/>
    </location>
</feature>
<evidence type="ECO:0000256" key="6">
    <source>
        <dbReference type="ARBA" id="ARBA00023139"/>
    </source>
</evidence>
<comment type="similarity">
    <text evidence="9">Belongs to the DHHC palmitoyltransferase family. PFA5 subfamily.</text>
</comment>
<keyword evidence="2 11" id="KW-0808">Transferase</keyword>
<dbReference type="EMBL" id="OOIN01000003">
    <property type="protein sequence ID" value="SPO22033.1"/>
    <property type="molecule type" value="Genomic_DNA"/>
</dbReference>
<feature type="region of interest" description="Disordered" evidence="12">
    <location>
        <begin position="1"/>
        <end position="35"/>
    </location>
</feature>
<feature type="compositionally biased region" description="Basic and acidic residues" evidence="12">
    <location>
        <begin position="24"/>
        <end position="33"/>
    </location>
</feature>
<name>A0A5C3DU83_9BASI</name>
<evidence type="ECO:0000256" key="11">
    <source>
        <dbReference type="RuleBase" id="RU079119"/>
    </source>
</evidence>
<keyword evidence="4 11" id="KW-1133">Transmembrane helix</keyword>
<keyword evidence="7" id="KW-0449">Lipoprotein</keyword>
<evidence type="ECO:0000256" key="9">
    <source>
        <dbReference type="ARBA" id="ARBA00038298"/>
    </source>
</evidence>
<evidence type="ECO:0000256" key="12">
    <source>
        <dbReference type="SAM" id="MobiDB-lite"/>
    </source>
</evidence>
<dbReference type="GO" id="GO:0005783">
    <property type="term" value="C:endoplasmic reticulum"/>
    <property type="evidence" value="ECO:0007669"/>
    <property type="project" value="TreeGrafter"/>
</dbReference>
<proteinExistence type="inferred from homology"/>
<evidence type="ECO:0000256" key="5">
    <source>
        <dbReference type="ARBA" id="ARBA00023136"/>
    </source>
</evidence>
<dbReference type="PROSITE" id="PS50216">
    <property type="entry name" value="DHHC"/>
    <property type="match status" value="1"/>
</dbReference>
<evidence type="ECO:0000256" key="2">
    <source>
        <dbReference type="ARBA" id="ARBA00022679"/>
    </source>
</evidence>
<dbReference type="Proteomes" id="UP000324022">
    <property type="component" value="Unassembled WGS sequence"/>
</dbReference>
<keyword evidence="3 11" id="KW-0812">Transmembrane</keyword>
<keyword evidence="5 11" id="KW-0472">Membrane</keyword>
<gene>
    <name evidence="14" type="ORF">UTRI_02028_B</name>
</gene>
<dbReference type="GO" id="GO:0005794">
    <property type="term" value="C:Golgi apparatus"/>
    <property type="evidence" value="ECO:0007669"/>
    <property type="project" value="TreeGrafter"/>
</dbReference>
<evidence type="ECO:0000259" key="13">
    <source>
        <dbReference type="Pfam" id="PF01529"/>
    </source>
</evidence>
<evidence type="ECO:0000256" key="1">
    <source>
        <dbReference type="ARBA" id="ARBA00004141"/>
    </source>
</evidence>
<dbReference type="EC" id="2.3.1.225" evidence="11"/>
<feature type="domain" description="Palmitoyltransferase DHHC" evidence="13">
    <location>
        <begin position="441"/>
        <end position="564"/>
    </location>
</feature>
<feature type="transmembrane region" description="Helical" evidence="11">
    <location>
        <begin position="529"/>
        <end position="553"/>
    </location>
</feature>
<dbReference type="OrthoDB" id="1436450at2759"/>
<keyword evidence="8 11" id="KW-0012">Acyltransferase</keyword>
<feature type="compositionally biased region" description="Low complexity" evidence="12">
    <location>
        <begin position="278"/>
        <end position="288"/>
    </location>
</feature>
<feature type="region of interest" description="Disordered" evidence="12">
    <location>
        <begin position="393"/>
        <end position="434"/>
    </location>
</feature>
<dbReference type="InterPro" id="IPR039859">
    <property type="entry name" value="PFA4/ZDH16/20/ERF2-like"/>
</dbReference>
<accession>A0A5C3DU83</accession>
<dbReference type="AlphaFoldDB" id="A0A5C3DU83"/>
<evidence type="ECO:0000256" key="8">
    <source>
        <dbReference type="ARBA" id="ARBA00023315"/>
    </source>
</evidence>
<organism evidence="14 15">
    <name type="scientific">Ustilago trichophora</name>
    <dbReference type="NCBI Taxonomy" id="86804"/>
    <lineage>
        <taxon>Eukaryota</taxon>
        <taxon>Fungi</taxon>
        <taxon>Dikarya</taxon>
        <taxon>Basidiomycota</taxon>
        <taxon>Ustilaginomycotina</taxon>
        <taxon>Ustilaginomycetes</taxon>
        <taxon>Ustilaginales</taxon>
        <taxon>Ustilaginaceae</taxon>
        <taxon>Ustilago</taxon>
    </lineage>
</organism>
<comment type="catalytic activity">
    <reaction evidence="10 11">
        <text>L-cysteinyl-[protein] + hexadecanoyl-CoA = S-hexadecanoyl-L-cysteinyl-[protein] + CoA</text>
        <dbReference type="Rhea" id="RHEA:36683"/>
        <dbReference type="Rhea" id="RHEA-COMP:10131"/>
        <dbReference type="Rhea" id="RHEA-COMP:11032"/>
        <dbReference type="ChEBI" id="CHEBI:29950"/>
        <dbReference type="ChEBI" id="CHEBI:57287"/>
        <dbReference type="ChEBI" id="CHEBI:57379"/>
        <dbReference type="ChEBI" id="CHEBI:74151"/>
        <dbReference type="EC" id="2.3.1.225"/>
    </reaction>
</comment>
<dbReference type="Pfam" id="PF01529">
    <property type="entry name" value="DHHC"/>
    <property type="match status" value="1"/>
</dbReference>
<dbReference type="GO" id="GO:0016020">
    <property type="term" value="C:membrane"/>
    <property type="evidence" value="ECO:0007669"/>
    <property type="project" value="UniProtKB-SubCell"/>
</dbReference>
<sequence>MTTIQARSDIDDRTTSALSTSSHTHVDYNDAHQHSPRTKMMAWSAKHADISDMSQQADHQILPAPAQPTDTQQFPNTAQVVQRRTAASQRRTDRPPPPRCMQSCLESIESCTANVVRFNERMEQSRAQAEAQRRETGDPPIARKAIIPLVFVILSWVLVAYVWRLCSRLIQQNPQGKVMGSRADGIGLLVGFVVLWLMTMWSYVTVISKGPGLVKDYVPESEPPSASNQAGTWDGAPYPPQQYPQNTTAPLPIPGQARFSSDIPSMRASESLNSHTGPTPSSSSPYPSFNADLERFGGYRASSDSMRVLPGSVEPKHDANAADFPHSRDMSRCTIVEEEAADTSAADVDAQLATDHPTPPTNNVIAADAAADPQLPGVLGPLAAAAVASGEGAREGAEVLDQQQQQIPPSAGTNAPPSASGWAPPQRRPANDPPPLSAAALYCHRCRRVKPPRAHHCRRCGTCVLKMDHHCPWVGGCVGAHNQRFFFIFVFWVTFLELYTLISTAIFFHRGVRSLQTQPVSAWKVDGYLVSLFPICAVFLIFTGALLCTHVWLMGSNMTTIEHVGVSRVQGKERVLVDRWFGMQSKQQSGSGKGGFGGLNLKAKRAMVREWDRDWGRLNKEANRWWLGSSAEVRSPSKAEDGQAVDAMSINAAHEKQRCNTPTKGCGITKGAWRTNMEQALGPSMLLWVLPLGKHPNEGLEFPMNPRFGAEGVWRKREEWPVELR</sequence>
<evidence type="ECO:0000256" key="4">
    <source>
        <dbReference type="ARBA" id="ARBA00022989"/>
    </source>
</evidence>
<comment type="domain">
    <text evidence="11">The DHHC domain is required for palmitoyltransferase activity.</text>
</comment>
<feature type="region of interest" description="Disordered" evidence="12">
    <location>
        <begin position="219"/>
        <end position="289"/>
    </location>
</feature>
<comment type="subcellular location">
    <subcellularLocation>
        <location evidence="1">Membrane</location>
        <topology evidence="1">Multi-pass membrane protein</topology>
    </subcellularLocation>
</comment>
<reference evidence="14 15" key="1">
    <citation type="submission" date="2018-03" db="EMBL/GenBank/DDBJ databases">
        <authorList>
            <person name="Guldener U."/>
        </authorList>
    </citation>
    <scope>NUCLEOTIDE SEQUENCE [LARGE SCALE GENOMIC DNA]</scope>
    <source>
        <strain evidence="14 15">NBRC100155</strain>
    </source>
</reference>
<dbReference type="PANTHER" id="PTHR22883:SF23">
    <property type="entry name" value="PALMITOYLTRANSFERASE ZDHHC6"/>
    <property type="match status" value="1"/>
</dbReference>
<keyword evidence="6" id="KW-0564">Palmitate</keyword>
<protein>
    <recommendedName>
        <fullName evidence="11">Palmitoyltransferase</fullName>
        <ecNumber evidence="11">2.3.1.225</ecNumber>
    </recommendedName>
</protein>
<evidence type="ECO:0000256" key="7">
    <source>
        <dbReference type="ARBA" id="ARBA00023288"/>
    </source>
</evidence>
<feature type="compositionally biased region" description="Polar residues" evidence="12">
    <location>
        <begin position="401"/>
        <end position="417"/>
    </location>
</feature>
<evidence type="ECO:0000256" key="3">
    <source>
        <dbReference type="ARBA" id="ARBA00022692"/>
    </source>
</evidence>
<dbReference type="GO" id="GO:0006612">
    <property type="term" value="P:protein targeting to membrane"/>
    <property type="evidence" value="ECO:0007669"/>
    <property type="project" value="TreeGrafter"/>
</dbReference>
<dbReference type="PANTHER" id="PTHR22883">
    <property type="entry name" value="ZINC FINGER DHHC DOMAIN CONTAINING PROTEIN"/>
    <property type="match status" value="1"/>
</dbReference>
<feature type="transmembrane region" description="Helical" evidence="11">
    <location>
        <begin position="145"/>
        <end position="166"/>
    </location>
</feature>
<dbReference type="InterPro" id="IPR001594">
    <property type="entry name" value="Palmitoyltrfase_DHHC"/>
</dbReference>
<dbReference type="GO" id="GO:0019706">
    <property type="term" value="F:protein-cysteine S-palmitoyltransferase activity"/>
    <property type="evidence" value="ECO:0007669"/>
    <property type="project" value="UniProtKB-EC"/>
</dbReference>
<evidence type="ECO:0000313" key="15">
    <source>
        <dbReference type="Proteomes" id="UP000324022"/>
    </source>
</evidence>
<evidence type="ECO:0000256" key="10">
    <source>
        <dbReference type="ARBA" id="ARBA00048048"/>
    </source>
</evidence>
<keyword evidence="15" id="KW-1185">Reference proteome</keyword>
<feature type="transmembrane region" description="Helical" evidence="11">
    <location>
        <begin position="186"/>
        <end position="204"/>
    </location>
</feature>